<dbReference type="Gene3D" id="3.30.200.20">
    <property type="entry name" value="Phosphorylase Kinase, domain 1"/>
    <property type="match status" value="1"/>
</dbReference>
<dbReference type="InterPro" id="IPR000719">
    <property type="entry name" value="Prot_kinase_dom"/>
</dbReference>
<feature type="compositionally biased region" description="Polar residues" evidence="10">
    <location>
        <begin position="1"/>
        <end position="13"/>
    </location>
</feature>
<feature type="repeat" description="TPR" evidence="9">
    <location>
        <begin position="484"/>
        <end position="517"/>
    </location>
</feature>
<evidence type="ECO:0000259" key="11">
    <source>
        <dbReference type="PROSITE" id="PS50011"/>
    </source>
</evidence>
<evidence type="ECO:0000256" key="8">
    <source>
        <dbReference type="ARBA" id="ARBA00048679"/>
    </source>
</evidence>
<feature type="region of interest" description="Disordered" evidence="10">
    <location>
        <begin position="321"/>
        <end position="377"/>
    </location>
</feature>
<feature type="compositionally biased region" description="Polar residues" evidence="10">
    <location>
        <begin position="364"/>
        <end position="373"/>
    </location>
</feature>
<protein>
    <recommendedName>
        <fullName evidence="1">non-specific serine/threonine protein kinase</fullName>
        <ecNumber evidence="1">2.7.11.1</ecNumber>
    </recommendedName>
</protein>
<evidence type="ECO:0000256" key="7">
    <source>
        <dbReference type="ARBA" id="ARBA00047899"/>
    </source>
</evidence>
<feature type="region of interest" description="Disordered" evidence="10">
    <location>
        <begin position="1"/>
        <end position="49"/>
    </location>
</feature>
<keyword evidence="6" id="KW-0067">ATP-binding</keyword>
<dbReference type="Pfam" id="PF13432">
    <property type="entry name" value="TPR_16"/>
    <property type="match status" value="1"/>
</dbReference>
<comment type="catalytic activity">
    <reaction evidence="7">
        <text>L-threonyl-[protein] + ATP = O-phospho-L-threonyl-[protein] + ADP + H(+)</text>
        <dbReference type="Rhea" id="RHEA:46608"/>
        <dbReference type="Rhea" id="RHEA-COMP:11060"/>
        <dbReference type="Rhea" id="RHEA-COMP:11605"/>
        <dbReference type="ChEBI" id="CHEBI:15378"/>
        <dbReference type="ChEBI" id="CHEBI:30013"/>
        <dbReference type="ChEBI" id="CHEBI:30616"/>
        <dbReference type="ChEBI" id="CHEBI:61977"/>
        <dbReference type="ChEBI" id="CHEBI:456216"/>
        <dbReference type="EC" id="2.7.11.1"/>
    </reaction>
</comment>
<organism evidence="12 13">
    <name type="scientific">Ktedonobacter robiniae</name>
    <dbReference type="NCBI Taxonomy" id="2778365"/>
    <lineage>
        <taxon>Bacteria</taxon>
        <taxon>Bacillati</taxon>
        <taxon>Chloroflexota</taxon>
        <taxon>Ktedonobacteria</taxon>
        <taxon>Ktedonobacterales</taxon>
        <taxon>Ktedonobacteraceae</taxon>
        <taxon>Ktedonobacter</taxon>
    </lineage>
</organism>
<reference evidence="12 13" key="1">
    <citation type="journal article" date="2021" name="Int. J. Syst. Evol. Microbiol.">
        <title>Reticulibacter mediterranei gen. nov., sp. nov., within the new family Reticulibacteraceae fam. nov., and Ktedonospora formicarum gen. nov., sp. nov., Ktedonobacter robiniae sp. nov., Dictyobacter formicarum sp. nov. and Dictyobacter arantiisoli sp. nov., belonging to the class Ktedonobacteria.</title>
        <authorList>
            <person name="Yabe S."/>
            <person name="Zheng Y."/>
            <person name="Wang C.M."/>
            <person name="Sakai Y."/>
            <person name="Abe K."/>
            <person name="Yokota A."/>
            <person name="Donadio S."/>
            <person name="Cavaletti L."/>
            <person name="Monciardini P."/>
        </authorList>
    </citation>
    <scope>NUCLEOTIDE SEQUENCE [LARGE SCALE GENOMIC DNA]</scope>
    <source>
        <strain evidence="12 13">SOSP1-30</strain>
    </source>
</reference>
<dbReference type="CDD" id="cd14014">
    <property type="entry name" value="STKc_PknB_like"/>
    <property type="match status" value="1"/>
</dbReference>
<sequence>MDNSYSADQNRLSPGSNAQANAQASAPESANQPVQPSTDGEVIGSRRRLAPGTELSDHRYRIERLVASGGMGAVYRAIDTRFNRPCAVKEMLDEFSDEKDRAQAVEWFSREATLLLDLNHPCIPRVRDFFIERGRHYLVMDFIEGSTLAEVLEKEGNVLGIQGVRGVTEVRARTWARQLCDVLNYLHRQTPPIIFRDLKPSNIMVTGRDEIRLIDFGIARSFQSQGKATIIMTLGYAPPEQLHGQPEPRSDIYSLGATLYRLLTAHDAANNKPSIFAFPPLRSLRPDISPGFEQVIMKALAYAPDQRWQSGMEMGNATAVLPPVTGVPPMRSEPVSGGPLTGGNRSSGPQGNSLPGQVAGSSVLPPQQSTPNAGMTGPAGTYIADALRHLAAGRTEDAYGAVQFAYGREPNNALVHKLFGQVFARRRPAQIDQAIQAYRRSLELNPADTETHKLLGDVWLYLRPIPMQAIPEYVESLKLNAQDPETHFRLGQCYEKTRQLDRAEFEYHEAFKLAKSLPNQSQMLVVFAQTLGNLAFYLRHYNLAEEAYVQMLFLNPSDHATRFQLSQVYENENRLDDALRECEHVLRSPGVTPAVQQMRQRLHMRMGR</sequence>
<feature type="domain" description="Protein kinase" evidence="11">
    <location>
        <begin position="60"/>
        <end position="321"/>
    </location>
</feature>
<feature type="compositionally biased region" description="Polar residues" evidence="10">
    <location>
        <begin position="343"/>
        <end position="355"/>
    </location>
</feature>
<dbReference type="Gene3D" id="1.25.40.10">
    <property type="entry name" value="Tetratricopeptide repeat domain"/>
    <property type="match status" value="1"/>
</dbReference>
<dbReference type="Gene3D" id="1.10.510.10">
    <property type="entry name" value="Transferase(Phosphotransferase) domain 1"/>
    <property type="match status" value="1"/>
</dbReference>
<evidence type="ECO:0000256" key="3">
    <source>
        <dbReference type="ARBA" id="ARBA00022679"/>
    </source>
</evidence>
<proteinExistence type="predicted"/>
<keyword evidence="13" id="KW-1185">Reference proteome</keyword>
<comment type="caution">
    <text evidence="12">The sequence shown here is derived from an EMBL/GenBank/DDBJ whole genome shotgun (WGS) entry which is preliminary data.</text>
</comment>
<keyword evidence="3" id="KW-0808">Transferase</keyword>
<gene>
    <name evidence="12" type="ORF">KSB_25830</name>
</gene>
<keyword evidence="2" id="KW-0723">Serine/threonine-protein kinase</keyword>
<evidence type="ECO:0000256" key="5">
    <source>
        <dbReference type="ARBA" id="ARBA00022777"/>
    </source>
</evidence>
<evidence type="ECO:0000256" key="1">
    <source>
        <dbReference type="ARBA" id="ARBA00012513"/>
    </source>
</evidence>
<evidence type="ECO:0000256" key="4">
    <source>
        <dbReference type="ARBA" id="ARBA00022741"/>
    </source>
</evidence>
<keyword evidence="5" id="KW-0418">Kinase</keyword>
<name>A0ABQ3UN47_9CHLR</name>
<dbReference type="InterPro" id="IPR011990">
    <property type="entry name" value="TPR-like_helical_dom_sf"/>
</dbReference>
<feature type="compositionally biased region" description="Low complexity" evidence="10">
    <location>
        <begin position="14"/>
        <end position="33"/>
    </location>
</feature>
<dbReference type="PANTHER" id="PTHR24363">
    <property type="entry name" value="SERINE/THREONINE PROTEIN KINASE"/>
    <property type="match status" value="1"/>
</dbReference>
<evidence type="ECO:0000256" key="9">
    <source>
        <dbReference type="PROSITE-ProRule" id="PRU00339"/>
    </source>
</evidence>
<dbReference type="SMART" id="SM00028">
    <property type="entry name" value="TPR"/>
    <property type="match status" value="3"/>
</dbReference>
<evidence type="ECO:0000313" key="13">
    <source>
        <dbReference type="Proteomes" id="UP000654345"/>
    </source>
</evidence>
<dbReference type="SMART" id="SM00220">
    <property type="entry name" value="S_TKc"/>
    <property type="match status" value="1"/>
</dbReference>
<evidence type="ECO:0000256" key="2">
    <source>
        <dbReference type="ARBA" id="ARBA00022527"/>
    </source>
</evidence>
<evidence type="ECO:0000256" key="6">
    <source>
        <dbReference type="ARBA" id="ARBA00022840"/>
    </source>
</evidence>
<dbReference type="PANTHER" id="PTHR24363:SF0">
    <property type="entry name" value="SERINE_THREONINE KINASE LIKE DOMAIN CONTAINING 1"/>
    <property type="match status" value="1"/>
</dbReference>
<dbReference type="Pfam" id="PF00069">
    <property type="entry name" value="Pkinase"/>
    <property type="match status" value="1"/>
</dbReference>
<dbReference type="EC" id="2.7.11.1" evidence="1"/>
<dbReference type="InterPro" id="IPR019734">
    <property type="entry name" value="TPR_rpt"/>
</dbReference>
<evidence type="ECO:0000313" key="12">
    <source>
        <dbReference type="EMBL" id="GHO54108.1"/>
    </source>
</evidence>
<evidence type="ECO:0000256" key="10">
    <source>
        <dbReference type="SAM" id="MobiDB-lite"/>
    </source>
</evidence>
<accession>A0ABQ3UN47</accession>
<dbReference type="InterPro" id="IPR011009">
    <property type="entry name" value="Kinase-like_dom_sf"/>
</dbReference>
<keyword evidence="9" id="KW-0802">TPR repeat</keyword>
<dbReference type="SUPFAM" id="SSF81901">
    <property type="entry name" value="HCP-like"/>
    <property type="match status" value="1"/>
</dbReference>
<dbReference type="PROSITE" id="PS50005">
    <property type="entry name" value="TPR"/>
    <property type="match status" value="1"/>
</dbReference>
<dbReference type="RefSeq" id="WP_201370856.1">
    <property type="nucleotide sequence ID" value="NZ_BNJG01000001.1"/>
</dbReference>
<dbReference type="EMBL" id="BNJG01000001">
    <property type="protein sequence ID" value="GHO54108.1"/>
    <property type="molecule type" value="Genomic_DNA"/>
</dbReference>
<dbReference type="Pfam" id="PF13181">
    <property type="entry name" value="TPR_8"/>
    <property type="match status" value="1"/>
</dbReference>
<dbReference type="Proteomes" id="UP000654345">
    <property type="component" value="Unassembled WGS sequence"/>
</dbReference>
<comment type="catalytic activity">
    <reaction evidence="8">
        <text>L-seryl-[protein] + ATP = O-phospho-L-seryl-[protein] + ADP + H(+)</text>
        <dbReference type="Rhea" id="RHEA:17989"/>
        <dbReference type="Rhea" id="RHEA-COMP:9863"/>
        <dbReference type="Rhea" id="RHEA-COMP:11604"/>
        <dbReference type="ChEBI" id="CHEBI:15378"/>
        <dbReference type="ChEBI" id="CHEBI:29999"/>
        <dbReference type="ChEBI" id="CHEBI:30616"/>
        <dbReference type="ChEBI" id="CHEBI:83421"/>
        <dbReference type="ChEBI" id="CHEBI:456216"/>
        <dbReference type="EC" id="2.7.11.1"/>
    </reaction>
</comment>
<dbReference type="PROSITE" id="PS50011">
    <property type="entry name" value="PROTEIN_KINASE_DOM"/>
    <property type="match status" value="1"/>
</dbReference>
<keyword evidence="4" id="KW-0547">Nucleotide-binding</keyword>
<dbReference type="SUPFAM" id="SSF56112">
    <property type="entry name" value="Protein kinase-like (PK-like)"/>
    <property type="match status" value="1"/>
</dbReference>